<dbReference type="EMBL" id="JH712156">
    <property type="protein sequence ID" value="EFO17435.1"/>
    <property type="molecule type" value="Genomic_DNA"/>
</dbReference>
<protein>
    <submittedName>
        <fullName evidence="1">Uncharacterized protein</fullName>
    </submittedName>
</protein>
<dbReference type="InParanoid" id="A0A1S0TP77"/>
<dbReference type="CTD" id="9948513"/>
<dbReference type="GeneID" id="9948513"/>
<accession>A0A1S0TP77</accession>
<dbReference type="RefSeq" id="XP_003146634.1">
    <property type="nucleotide sequence ID" value="XM_003146586.1"/>
</dbReference>
<gene>
    <name evidence="1" type="ORF">LOAG_11063</name>
</gene>
<name>A0A1S0TP77_LOALO</name>
<proteinExistence type="predicted"/>
<dbReference type="KEGG" id="loa:LOAG_11063"/>
<dbReference type="AlphaFoldDB" id="A0A1S0TP77"/>
<evidence type="ECO:0000313" key="1">
    <source>
        <dbReference type="EMBL" id="EFO17435.1"/>
    </source>
</evidence>
<organism evidence="1">
    <name type="scientific">Loa loa</name>
    <name type="common">Eye worm</name>
    <name type="synonym">Filaria loa</name>
    <dbReference type="NCBI Taxonomy" id="7209"/>
    <lineage>
        <taxon>Eukaryota</taxon>
        <taxon>Metazoa</taxon>
        <taxon>Ecdysozoa</taxon>
        <taxon>Nematoda</taxon>
        <taxon>Chromadorea</taxon>
        <taxon>Rhabditida</taxon>
        <taxon>Spirurina</taxon>
        <taxon>Spiruromorpha</taxon>
        <taxon>Filarioidea</taxon>
        <taxon>Onchocercidae</taxon>
        <taxon>Loa</taxon>
    </lineage>
</organism>
<sequence>MKFTQRTIDCGVTPRSVTSTKGKKRMLLLKRMKYNDGLRGPERHQKEEDGILTPDLCLVGCGPVQSGSIRCSYSSDGNSMEASVVCFSSKLSTLSGNFNSIPADSRKETHMNYECNTFVYGKKKEAYPGVSGNNSI</sequence>
<reference evidence="1" key="1">
    <citation type="submission" date="2012-04" db="EMBL/GenBank/DDBJ databases">
        <title>The Genome Sequence of Loa loa.</title>
        <authorList>
            <consortium name="The Broad Institute Genome Sequencing Platform"/>
            <consortium name="Broad Institute Genome Sequencing Center for Infectious Disease"/>
            <person name="Nutman T.B."/>
            <person name="Fink D.L."/>
            <person name="Russ C."/>
            <person name="Young S."/>
            <person name="Zeng Q."/>
            <person name="Gargeya S."/>
            <person name="Alvarado L."/>
            <person name="Berlin A."/>
            <person name="Chapman S.B."/>
            <person name="Chen Z."/>
            <person name="Freedman E."/>
            <person name="Gellesch M."/>
            <person name="Goldberg J."/>
            <person name="Griggs A."/>
            <person name="Gujja S."/>
            <person name="Heilman E.R."/>
            <person name="Heiman D."/>
            <person name="Howarth C."/>
            <person name="Mehta T."/>
            <person name="Neiman D."/>
            <person name="Pearson M."/>
            <person name="Roberts A."/>
            <person name="Saif S."/>
            <person name="Shea T."/>
            <person name="Shenoy N."/>
            <person name="Sisk P."/>
            <person name="Stolte C."/>
            <person name="Sykes S."/>
            <person name="White J."/>
            <person name="Yandava C."/>
            <person name="Haas B."/>
            <person name="Henn M.R."/>
            <person name="Nusbaum C."/>
            <person name="Birren B."/>
        </authorList>
    </citation>
    <scope>NUCLEOTIDE SEQUENCE [LARGE SCALE GENOMIC DNA]</scope>
</reference>